<dbReference type="GO" id="GO:0005765">
    <property type="term" value="C:lysosomal membrane"/>
    <property type="evidence" value="ECO:0007669"/>
    <property type="project" value="UniProtKB-SubCell"/>
</dbReference>
<evidence type="ECO:0000256" key="1">
    <source>
        <dbReference type="ARBA" id="ARBA00004127"/>
    </source>
</evidence>
<proteinExistence type="inferred from homology"/>
<feature type="region of interest" description="Disordered" evidence="7">
    <location>
        <begin position="167"/>
        <end position="194"/>
    </location>
</feature>
<evidence type="ECO:0000256" key="2">
    <source>
        <dbReference type="ARBA" id="ARBA00022448"/>
    </source>
</evidence>
<name>G0PP37_CAEBE</name>
<evidence type="ECO:0000313" key="8">
    <source>
        <dbReference type="EMBL" id="EGT43838.1"/>
    </source>
</evidence>
<organism evidence="9">
    <name type="scientific">Caenorhabditis brenneri</name>
    <name type="common">Nematode worm</name>
    <dbReference type="NCBI Taxonomy" id="135651"/>
    <lineage>
        <taxon>Eukaryota</taxon>
        <taxon>Metazoa</taxon>
        <taxon>Ecdysozoa</taxon>
        <taxon>Nematoda</taxon>
        <taxon>Chromadorea</taxon>
        <taxon>Rhabditida</taxon>
        <taxon>Rhabditina</taxon>
        <taxon>Rhabditomorpha</taxon>
        <taxon>Rhabditoidea</taxon>
        <taxon>Rhabditidae</taxon>
        <taxon>Peloderinae</taxon>
        <taxon>Caenorhabditis</taxon>
    </lineage>
</organism>
<evidence type="ECO:0000256" key="5">
    <source>
        <dbReference type="ARBA" id="ARBA00023136"/>
    </source>
</evidence>
<evidence type="ECO:0000256" key="6">
    <source>
        <dbReference type="RuleBase" id="RU361113"/>
    </source>
</evidence>
<feature type="transmembrane region" description="Helical" evidence="6">
    <location>
        <begin position="130"/>
        <end position="149"/>
    </location>
</feature>
<dbReference type="Proteomes" id="UP000008068">
    <property type="component" value="Unassembled WGS sequence"/>
</dbReference>
<reference evidence="9" key="1">
    <citation type="submission" date="2011-07" db="EMBL/GenBank/DDBJ databases">
        <authorList>
            <consortium name="Caenorhabditis brenneri Sequencing and Analysis Consortium"/>
            <person name="Wilson R.K."/>
        </authorList>
    </citation>
    <scope>NUCLEOTIDE SEQUENCE [LARGE SCALE GENOMIC DNA]</scope>
    <source>
        <strain evidence="9">PB2801</strain>
    </source>
</reference>
<dbReference type="STRING" id="135651.G0PP37"/>
<keyword evidence="4 6" id="KW-1133">Transmembrane helix</keyword>
<keyword evidence="2" id="KW-0813">Transport</keyword>
<sequence length="219" mass="23537">PSVITREWHLLSTGSVLLADIIPALLIKITAPMFIHRVSFGIRHSVVVFLQAACFLIVGISGSTWLALSGVVLASFGSGLGEISYLALTPNYPSTVVASWSSGTGGAGLIGASTYALLTDSKLLAISPKHIIFVMLSLPILFSFSYWSILQIPRSIHRAHFLQPSTWNRERSRRTTGESEDSGSGFKGTDETGEDSSIVEVYDSIDIGVFGRVLHQSGI</sequence>
<evidence type="ECO:0000313" key="9">
    <source>
        <dbReference type="Proteomes" id="UP000008068"/>
    </source>
</evidence>
<keyword evidence="6" id="KW-0458">Lysosome</keyword>
<feature type="transmembrane region" description="Helical" evidence="6">
    <location>
        <begin position="97"/>
        <end position="118"/>
    </location>
</feature>
<dbReference type="PANTHER" id="PTHR10981:SF0">
    <property type="entry name" value="BATTENIN"/>
    <property type="match status" value="1"/>
</dbReference>
<dbReference type="GO" id="GO:0007040">
    <property type="term" value="P:lysosome organization"/>
    <property type="evidence" value="ECO:0007669"/>
    <property type="project" value="TreeGrafter"/>
</dbReference>
<dbReference type="eggNOG" id="KOG3880">
    <property type="taxonomic scope" value="Eukaryota"/>
</dbReference>
<keyword evidence="3 6" id="KW-0812">Transmembrane</keyword>
<feature type="compositionally biased region" description="Basic and acidic residues" evidence="7">
    <location>
        <begin position="168"/>
        <end position="177"/>
    </location>
</feature>
<dbReference type="InterPro" id="IPR003492">
    <property type="entry name" value="Battenin_disease_Cln3"/>
</dbReference>
<feature type="transmembrane region" description="Helical" evidence="6">
    <location>
        <begin position="47"/>
        <end position="77"/>
    </location>
</feature>
<evidence type="ECO:0000256" key="3">
    <source>
        <dbReference type="ARBA" id="ARBA00022692"/>
    </source>
</evidence>
<dbReference type="PANTHER" id="PTHR10981">
    <property type="entry name" value="BATTENIN"/>
    <property type="match status" value="1"/>
</dbReference>
<dbReference type="GO" id="GO:0051453">
    <property type="term" value="P:regulation of intracellular pH"/>
    <property type="evidence" value="ECO:0007669"/>
    <property type="project" value="TreeGrafter"/>
</dbReference>
<comment type="subcellular location">
    <subcellularLocation>
        <location evidence="1">Endomembrane system</location>
        <topology evidence="1">Multi-pass membrane protein</topology>
    </subcellularLocation>
    <subcellularLocation>
        <location evidence="6">Lysosome membrane</location>
        <topology evidence="6">Multi-pass membrane protein</topology>
    </subcellularLocation>
</comment>
<evidence type="ECO:0000256" key="4">
    <source>
        <dbReference type="ARBA" id="ARBA00022989"/>
    </source>
</evidence>
<dbReference type="AlphaFoldDB" id="G0PP37"/>
<dbReference type="InParanoid" id="G0PP37"/>
<comment type="similarity">
    <text evidence="6">Belongs to the battenin family.</text>
</comment>
<dbReference type="PRINTS" id="PR01315">
    <property type="entry name" value="BATTENIN"/>
</dbReference>
<feature type="transmembrane region" description="Helical" evidence="6">
    <location>
        <begin position="16"/>
        <end position="35"/>
    </location>
</feature>
<dbReference type="OrthoDB" id="5965864at2759"/>
<dbReference type="GO" id="GO:0012505">
    <property type="term" value="C:endomembrane system"/>
    <property type="evidence" value="ECO:0007669"/>
    <property type="project" value="UniProtKB-SubCell"/>
</dbReference>
<protein>
    <recommendedName>
        <fullName evidence="6">Battenin</fullName>
    </recommendedName>
</protein>
<evidence type="ECO:0000256" key="7">
    <source>
        <dbReference type="SAM" id="MobiDB-lite"/>
    </source>
</evidence>
<feature type="non-terminal residue" evidence="8">
    <location>
        <position position="1"/>
    </location>
</feature>
<dbReference type="EMBL" id="GL542917">
    <property type="protein sequence ID" value="EGT43838.1"/>
    <property type="molecule type" value="Genomic_DNA"/>
</dbReference>
<accession>G0PP37</accession>
<comment type="caution">
    <text evidence="6">Lacks conserved residue(s) required for the propagation of feature annotation.</text>
</comment>
<keyword evidence="9" id="KW-1185">Reference proteome</keyword>
<feature type="non-terminal residue" evidence="8">
    <location>
        <position position="219"/>
    </location>
</feature>
<dbReference type="Pfam" id="PF02487">
    <property type="entry name" value="CLN3"/>
    <property type="match status" value="1"/>
</dbReference>
<gene>
    <name evidence="8" type="ORF">CAEBREN_30940</name>
</gene>
<keyword evidence="5 6" id="KW-0472">Membrane</keyword>
<dbReference type="HOGENOM" id="CLU_1264337_0_0_1"/>